<evidence type="ECO:0000313" key="2">
    <source>
        <dbReference type="EMBL" id="MER5171607.1"/>
    </source>
</evidence>
<proteinExistence type="predicted"/>
<dbReference type="Pfam" id="PF13730">
    <property type="entry name" value="HTH_36"/>
    <property type="match status" value="1"/>
</dbReference>
<keyword evidence="3" id="KW-1185">Reference proteome</keyword>
<protein>
    <submittedName>
        <fullName evidence="2">Helix-turn-helix domain-containing protein</fullName>
    </submittedName>
</protein>
<gene>
    <name evidence="2" type="ORF">VSX56_07440</name>
</gene>
<reference evidence="2 3" key="1">
    <citation type="submission" date="2024-01" db="EMBL/GenBank/DDBJ databases">
        <authorList>
            <person name="Deng Y."/>
            <person name="Su J."/>
        </authorList>
    </citation>
    <scope>NUCLEOTIDE SEQUENCE [LARGE SCALE GENOMIC DNA]</scope>
    <source>
        <strain evidence="2 3">CPCC 100088</strain>
    </source>
</reference>
<comment type="caution">
    <text evidence="2">The sequence shown here is derived from an EMBL/GenBank/DDBJ whole genome shotgun (WGS) entry which is preliminary data.</text>
</comment>
<sequence>MSVKIMTSVFDSASLGPTHRLIMLALADHADDAGRCYPSIGRIAARTGLSIRAVQSNIRQLCEMGNITINFGVGPGGSNVYFVSVAPDDVHDMTPAPHAPPAADAPRSSCAGGVHMTALPPAGAAPKPSRTIIEPSEKNARAQEEVLSILCEVVPEGTAKAFIEHRRGKSKLTANAARIMVKKLISHPDPVSVFEASIMNGWTGIFPDKTHTQPKGNRHHERLATDHAIHRLADGLAEGSVSLGTENRDPLFGIRRGPQQG</sequence>
<evidence type="ECO:0000256" key="1">
    <source>
        <dbReference type="SAM" id="MobiDB-lite"/>
    </source>
</evidence>
<dbReference type="InterPro" id="IPR036388">
    <property type="entry name" value="WH-like_DNA-bd_sf"/>
</dbReference>
<dbReference type="EMBL" id="JAYWLC010000004">
    <property type="protein sequence ID" value="MER5171607.1"/>
    <property type="molecule type" value="Genomic_DNA"/>
</dbReference>
<dbReference type="InterPro" id="IPR036390">
    <property type="entry name" value="WH_DNA-bd_sf"/>
</dbReference>
<dbReference type="SUPFAM" id="SSF46785">
    <property type="entry name" value="Winged helix' DNA-binding domain"/>
    <property type="match status" value="1"/>
</dbReference>
<reference evidence="2 3" key="2">
    <citation type="submission" date="2024-06" db="EMBL/GenBank/DDBJ databases">
        <title>Thioclava kandeliae sp. nov. from a rhizosphere soil sample of Kandelia candel in a mangrove.</title>
        <authorList>
            <person name="Mu T."/>
        </authorList>
    </citation>
    <scope>NUCLEOTIDE SEQUENCE [LARGE SCALE GENOMIC DNA]</scope>
    <source>
        <strain evidence="2 3">CPCC 100088</strain>
    </source>
</reference>
<dbReference type="Gene3D" id="1.10.10.10">
    <property type="entry name" value="Winged helix-like DNA-binding domain superfamily/Winged helix DNA-binding domain"/>
    <property type="match status" value="1"/>
</dbReference>
<feature type="region of interest" description="Disordered" evidence="1">
    <location>
        <begin position="240"/>
        <end position="261"/>
    </location>
</feature>
<name>A0ABV1SFD2_9RHOB</name>
<accession>A0ABV1SFD2</accession>
<evidence type="ECO:0000313" key="3">
    <source>
        <dbReference type="Proteomes" id="UP001438953"/>
    </source>
</evidence>
<dbReference type="Proteomes" id="UP001438953">
    <property type="component" value="Unassembled WGS sequence"/>
</dbReference>
<organism evidence="2 3">
    <name type="scientific">Thioclava kandeliae</name>
    <dbReference type="NCBI Taxonomy" id="3070818"/>
    <lineage>
        <taxon>Bacteria</taxon>
        <taxon>Pseudomonadati</taxon>
        <taxon>Pseudomonadota</taxon>
        <taxon>Alphaproteobacteria</taxon>
        <taxon>Rhodobacterales</taxon>
        <taxon>Paracoccaceae</taxon>
        <taxon>Thioclava</taxon>
    </lineage>
</organism>
<dbReference type="RefSeq" id="WP_350936067.1">
    <property type="nucleotide sequence ID" value="NZ_JAYWLC010000004.1"/>
</dbReference>